<dbReference type="SUPFAM" id="SSF143120">
    <property type="entry name" value="YefM-like"/>
    <property type="match status" value="1"/>
</dbReference>
<dbReference type="PANTHER" id="PTHR33713:SF10">
    <property type="entry name" value="ANTITOXIN YAFN"/>
    <property type="match status" value="1"/>
</dbReference>
<proteinExistence type="inferred from homology"/>
<evidence type="ECO:0000313" key="5">
    <source>
        <dbReference type="Proteomes" id="UP000176253"/>
    </source>
</evidence>
<dbReference type="STRING" id="1798383.A3D78_02345"/>
<comment type="similarity">
    <text evidence="1 2">Belongs to the phD/YefM antitoxin family.</text>
</comment>
<gene>
    <name evidence="4" type="ORF">A3D78_02345</name>
</gene>
<dbReference type="PANTHER" id="PTHR33713">
    <property type="entry name" value="ANTITOXIN YAFN-RELATED"/>
    <property type="match status" value="1"/>
</dbReference>
<evidence type="ECO:0000256" key="2">
    <source>
        <dbReference type="RuleBase" id="RU362080"/>
    </source>
</evidence>
<dbReference type="AlphaFoldDB" id="A0A1F6A2Y1"/>
<dbReference type="Pfam" id="PF02604">
    <property type="entry name" value="PhdYeFM_antitox"/>
    <property type="match status" value="1"/>
</dbReference>
<dbReference type="InterPro" id="IPR006442">
    <property type="entry name" value="Antitoxin_Phd/YefM"/>
</dbReference>
<sequence>MDMDIIQSTFIGAYELRKNLTALLNKLQRRKEEIVVTQNGKPAAMLLSLDKYIEMKELNEELEDSLKELANKEYIKSIIYEVEQVKQGKGKKASKLFKELGIR</sequence>
<dbReference type="EMBL" id="MFJM01000014">
    <property type="protein sequence ID" value="OGG18832.1"/>
    <property type="molecule type" value="Genomic_DNA"/>
</dbReference>
<comment type="function">
    <text evidence="2">Antitoxin component of a type II toxin-antitoxin (TA) system.</text>
</comment>
<reference evidence="4 5" key="1">
    <citation type="journal article" date="2016" name="Nat. Commun.">
        <title>Thousands of microbial genomes shed light on interconnected biogeochemical processes in an aquifer system.</title>
        <authorList>
            <person name="Anantharaman K."/>
            <person name="Brown C.T."/>
            <person name="Hug L.A."/>
            <person name="Sharon I."/>
            <person name="Castelle C.J."/>
            <person name="Probst A.J."/>
            <person name="Thomas B.C."/>
            <person name="Singh A."/>
            <person name="Wilkins M.J."/>
            <person name="Karaoz U."/>
            <person name="Brodie E.L."/>
            <person name="Williams K.H."/>
            <person name="Hubbard S.S."/>
            <person name="Banfield J.F."/>
        </authorList>
    </citation>
    <scope>NUCLEOTIDE SEQUENCE [LARGE SCALE GENOMIC DNA]</scope>
</reference>
<comment type="caution">
    <text evidence="4">The sequence shown here is derived from an EMBL/GenBank/DDBJ whole genome shotgun (WGS) entry which is preliminary data.</text>
</comment>
<feature type="coiled-coil region" evidence="3">
    <location>
        <begin position="13"/>
        <end position="75"/>
    </location>
</feature>
<evidence type="ECO:0000256" key="1">
    <source>
        <dbReference type="ARBA" id="ARBA00009981"/>
    </source>
</evidence>
<name>A0A1F6A2Y1_9BACT</name>
<evidence type="ECO:0000313" key="4">
    <source>
        <dbReference type="EMBL" id="OGG18832.1"/>
    </source>
</evidence>
<dbReference type="NCBIfam" id="TIGR01552">
    <property type="entry name" value="phd_fam"/>
    <property type="match status" value="1"/>
</dbReference>
<dbReference type="Gene3D" id="3.40.1620.10">
    <property type="entry name" value="YefM-like domain"/>
    <property type="match status" value="1"/>
</dbReference>
<protein>
    <recommendedName>
        <fullName evidence="2">Antitoxin</fullName>
    </recommendedName>
</protein>
<organism evidence="4 5">
    <name type="scientific">Candidatus Gottesmanbacteria bacterium RIFCSPHIGHO2_02_FULL_39_14</name>
    <dbReference type="NCBI Taxonomy" id="1798383"/>
    <lineage>
        <taxon>Bacteria</taxon>
        <taxon>Candidatus Gottesmaniibacteriota</taxon>
    </lineage>
</organism>
<dbReference type="Proteomes" id="UP000176253">
    <property type="component" value="Unassembled WGS sequence"/>
</dbReference>
<dbReference type="InterPro" id="IPR051405">
    <property type="entry name" value="phD/YefM_antitoxin"/>
</dbReference>
<accession>A0A1F6A2Y1</accession>
<dbReference type="InterPro" id="IPR036165">
    <property type="entry name" value="YefM-like_sf"/>
</dbReference>
<evidence type="ECO:0000256" key="3">
    <source>
        <dbReference type="SAM" id="Coils"/>
    </source>
</evidence>
<keyword evidence="3" id="KW-0175">Coiled coil</keyword>